<evidence type="ECO:0000313" key="2">
    <source>
        <dbReference type="EMBL" id="EMD84374.1"/>
    </source>
</evidence>
<dbReference type="GO" id="GO:0005886">
    <property type="term" value="C:plasma membrane"/>
    <property type="evidence" value="ECO:0007669"/>
    <property type="project" value="TreeGrafter"/>
</dbReference>
<dbReference type="GO" id="GO:0006270">
    <property type="term" value="P:DNA replication initiation"/>
    <property type="evidence" value="ECO:0007669"/>
    <property type="project" value="TreeGrafter"/>
</dbReference>
<dbReference type="PATRIC" id="fig|1234595.3.peg.304"/>
<accession>M2TCY7</accession>
<keyword evidence="3" id="KW-1185">Reference proteome</keyword>
<dbReference type="GO" id="GO:0003688">
    <property type="term" value="F:DNA replication origin binding"/>
    <property type="evidence" value="ECO:0007669"/>
    <property type="project" value="TreeGrafter"/>
</dbReference>
<sequence length="206" mass="22346">MIRQIALPLRFEEGGVGDEFYVSDANRSAAELAQRWEQWPEGALILLGPVGGGKSQLARLVAAAAGTRVDLVEDADRPGRDETAIFHALNRAQETGPHVLLTARIPPGAWKIGLPDLRSRLLALPFARIGEPDEPLIAELLAQKLRARGLDVAPDIIEFLTPRVPRSYAALAAVADRLDAAALERQRRLTVPLARDVLADFETGKA</sequence>
<dbReference type="PANTHER" id="PTHR30050:SF5">
    <property type="entry name" value="DNAA REGULATORY INACTIVATOR HDA"/>
    <property type="match status" value="1"/>
</dbReference>
<name>M2TCY7_9SPHN</name>
<dbReference type="Gene3D" id="3.40.50.300">
    <property type="entry name" value="P-loop containing nucleotide triphosphate hydrolases"/>
    <property type="match status" value="2"/>
</dbReference>
<dbReference type="SUPFAM" id="SSF52540">
    <property type="entry name" value="P-loop containing nucleoside triphosphate hydrolases"/>
    <property type="match status" value="1"/>
</dbReference>
<dbReference type="Pfam" id="PF22688">
    <property type="entry name" value="Hda_lid"/>
    <property type="match status" value="1"/>
</dbReference>
<comment type="caution">
    <text evidence="2">The sequence shown here is derived from an EMBL/GenBank/DDBJ whole genome shotgun (WGS) entry which is preliminary data.</text>
</comment>
<dbReference type="Gene3D" id="1.10.8.60">
    <property type="match status" value="1"/>
</dbReference>
<dbReference type="InterPro" id="IPR055199">
    <property type="entry name" value="Hda_lid"/>
</dbReference>
<feature type="domain" description="Hda lid" evidence="1">
    <location>
        <begin position="139"/>
        <end position="198"/>
    </location>
</feature>
<proteinExistence type="predicted"/>
<evidence type="ECO:0000313" key="3">
    <source>
        <dbReference type="Proteomes" id="UP000011717"/>
    </source>
</evidence>
<dbReference type="PANTHER" id="PTHR30050">
    <property type="entry name" value="CHROMOSOMAL REPLICATION INITIATOR PROTEIN DNAA"/>
    <property type="match status" value="1"/>
</dbReference>
<organism evidence="2 3">
    <name type="scientific">Pacificimonas flava</name>
    <dbReference type="NCBI Taxonomy" id="1234595"/>
    <lineage>
        <taxon>Bacteria</taxon>
        <taxon>Pseudomonadati</taxon>
        <taxon>Pseudomonadota</taxon>
        <taxon>Alphaproteobacteria</taxon>
        <taxon>Sphingomonadales</taxon>
        <taxon>Sphingosinicellaceae</taxon>
        <taxon>Pacificimonas</taxon>
    </lineage>
</organism>
<gene>
    <name evidence="2" type="ORF">C725_0304</name>
</gene>
<dbReference type="RefSeq" id="WP_008599709.1">
    <property type="nucleotide sequence ID" value="NZ_AMRV01000001.1"/>
</dbReference>
<dbReference type="AlphaFoldDB" id="M2TCY7"/>
<dbReference type="OrthoDB" id="7390113at2"/>
<dbReference type="Proteomes" id="UP000011717">
    <property type="component" value="Unassembled WGS sequence"/>
</dbReference>
<evidence type="ECO:0000259" key="1">
    <source>
        <dbReference type="Pfam" id="PF22688"/>
    </source>
</evidence>
<reference evidence="2 3" key="1">
    <citation type="journal article" date="2013" name="Genome Announc.">
        <title>Draft Genome Sequence of Strain JLT2015T, Belonging to the Family Sphingomonadaceae of the Alphaproteobacteria.</title>
        <authorList>
            <person name="Tang K."/>
            <person name="Liu K."/>
            <person name="Li S."/>
            <person name="Jiao N."/>
        </authorList>
    </citation>
    <scope>NUCLEOTIDE SEQUENCE [LARGE SCALE GENOMIC DNA]</scope>
    <source>
        <strain evidence="2 3">JLT2015</strain>
    </source>
</reference>
<dbReference type="EMBL" id="AMRV01000001">
    <property type="protein sequence ID" value="EMD84374.1"/>
    <property type="molecule type" value="Genomic_DNA"/>
</dbReference>
<protein>
    <submittedName>
        <fullName evidence="2">DnaA regulatory inactivator Hda</fullName>
    </submittedName>
</protein>
<dbReference type="InterPro" id="IPR027417">
    <property type="entry name" value="P-loop_NTPase"/>
</dbReference>